<evidence type="ECO:0000256" key="3">
    <source>
        <dbReference type="ARBA" id="ARBA00022801"/>
    </source>
</evidence>
<keyword evidence="4" id="KW-0342">GTP-binding</keyword>
<sequence length="812" mass="92973">MRNAILEKTVLLEKLEKSNLMLSTILEDYQENSLFTKDNFKTLNDAFSINQEYKNRLEKDDLEIAIIGVEKAGKSTFANALIKSTFLPSATERCTFTSTTIEYGEHEEAIIELYSEEEFNIIFNKLLKSINYPINKIPSDFRNLSLEEFEAECELLDRDNINYIPVHEDIVSILKDKNRFSLTGETIILNKLTNPDFDKIVNQYITGEVLVDGKSTAKPRSAKSIKIKTSNLAELKNAIIYDVPGFDSPVSEHKNQAKSYLEKADVVIFVTDASKPSFTSSVYEILSYKGKNGIELKDKLFIFGNRKDKANTLEQAEYNDKELLNEITKFQLNPENLVTGSALRALKEYGLHNEEISGLDVSGNIDLFREKIIDFNQTKRLDFFTKRIEENHLFIKGILSGIIDANKGILDTSNDEELRYKLNKNVESTIHETLATVNKEIKREFNRIKTLTHEFSQSINNTNVLQPITLDYVEKLSSIKSITNETSIIQTNAKAREKKFDSILQDFSDSLEKLSKLKTDQIRNKILDSLVANLKHENVVIDANKIKSLLEEIMLPFKPEHLQHNQFNFLFDRYSRHVFDIFSSPLGGDDREKKFNNAKVDFLYLDYFYALNSNAKNYQMISLLLTQKEGGLYESILKRTNQIIDSFIDNYTHHNTVLQSAEKVKTGFNWIKNKLTKQEDKPLENNNSLESQKDSLVKMFFGENSIFDIDIHRYISQPKSASSLEDIVNEINTDMENIKKILCDAVSPAMGLEPVFLNSMEKKIIESQALLTSASAINHLTNAIIGDISSFKEKQNIKLAKLNRLKELIQVL</sequence>
<evidence type="ECO:0000256" key="2">
    <source>
        <dbReference type="ARBA" id="ARBA00022741"/>
    </source>
</evidence>
<protein>
    <recommendedName>
        <fullName evidence="6">Dynamin N-terminal domain-containing protein</fullName>
    </recommendedName>
</protein>
<dbReference type="GO" id="GO:0005525">
    <property type="term" value="F:GTP binding"/>
    <property type="evidence" value="ECO:0007669"/>
    <property type="project" value="UniProtKB-KW"/>
</dbReference>
<accession>A0A369ZJ87</accession>
<name>A0A369ZJ87_HAEPH</name>
<proteinExistence type="predicted"/>
<dbReference type="PANTHER" id="PTHR10465">
    <property type="entry name" value="TRANSMEMBRANE GTPASE FZO1"/>
    <property type="match status" value="1"/>
</dbReference>
<evidence type="ECO:0000259" key="6">
    <source>
        <dbReference type="Pfam" id="PF00350"/>
    </source>
</evidence>
<keyword evidence="2" id="KW-0547">Nucleotide-binding</keyword>
<evidence type="ECO:0000256" key="1">
    <source>
        <dbReference type="ARBA" id="ARBA00004370"/>
    </source>
</evidence>
<keyword evidence="3" id="KW-0378">Hydrolase</keyword>
<comment type="caution">
    <text evidence="7">The sequence shown here is derived from an EMBL/GenBank/DDBJ whole genome shotgun (WGS) entry which is preliminary data.</text>
</comment>
<dbReference type="InterPro" id="IPR027094">
    <property type="entry name" value="Mitofusin_fam"/>
</dbReference>
<gene>
    <name evidence="7" type="ORF">DPV98_02560</name>
</gene>
<dbReference type="GO" id="GO:0016020">
    <property type="term" value="C:membrane"/>
    <property type="evidence" value="ECO:0007669"/>
    <property type="project" value="UniProtKB-SubCell"/>
</dbReference>
<dbReference type="InterPro" id="IPR045063">
    <property type="entry name" value="Dynamin_N"/>
</dbReference>
<dbReference type="RefSeq" id="WP_111312523.1">
    <property type="nucleotide sequence ID" value="NZ_QEQD01000002.1"/>
</dbReference>
<dbReference type="PANTHER" id="PTHR10465:SF0">
    <property type="entry name" value="SARCALUMENIN"/>
    <property type="match status" value="1"/>
</dbReference>
<feature type="domain" description="Dynamin N-terminal" evidence="6">
    <location>
        <begin position="64"/>
        <end position="289"/>
    </location>
</feature>
<organism evidence="7 8">
    <name type="scientific">Haemophilus parahaemolyticus</name>
    <dbReference type="NCBI Taxonomy" id="735"/>
    <lineage>
        <taxon>Bacteria</taxon>
        <taxon>Pseudomonadati</taxon>
        <taxon>Pseudomonadota</taxon>
        <taxon>Gammaproteobacteria</taxon>
        <taxon>Pasteurellales</taxon>
        <taxon>Pasteurellaceae</taxon>
        <taxon>Haemophilus</taxon>
    </lineage>
</organism>
<evidence type="ECO:0000313" key="7">
    <source>
        <dbReference type="EMBL" id="RDF05305.1"/>
    </source>
</evidence>
<evidence type="ECO:0000313" key="8">
    <source>
        <dbReference type="Proteomes" id="UP000253999"/>
    </source>
</evidence>
<reference evidence="7 8" key="1">
    <citation type="submission" date="2018-05" db="EMBL/GenBank/DDBJ databases">
        <title>Draft Genome Sequences for a Diverse set of 7 Haemophilus Species.</title>
        <authorList>
            <person name="Nichols M."/>
            <person name="Topaz N."/>
            <person name="Wang X."/>
            <person name="Wang X."/>
            <person name="Boxrud D."/>
        </authorList>
    </citation>
    <scope>NUCLEOTIDE SEQUENCE [LARGE SCALE GENOMIC DNA]</scope>
    <source>
        <strain evidence="7 8">C2010039593</strain>
    </source>
</reference>
<dbReference type="SUPFAM" id="SSF52540">
    <property type="entry name" value="P-loop containing nucleoside triphosphate hydrolases"/>
    <property type="match status" value="1"/>
</dbReference>
<dbReference type="Pfam" id="PF00350">
    <property type="entry name" value="Dynamin_N"/>
    <property type="match status" value="1"/>
</dbReference>
<dbReference type="Gene3D" id="3.40.50.300">
    <property type="entry name" value="P-loop containing nucleotide triphosphate hydrolases"/>
    <property type="match status" value="1"/>
</dbReference>
<dbReference type="GO" id="GO:0003924">
    <property type="term" value="F:GTPase activity"/>
    <property type="evidence" value="ECO:0007669"/>
    <property type="project" value="InterPro"/>
</dbReference>
<dbReference type="Proteomes" id="UP000253999">
    <property type="component" value="Unassembled WGS sequence"/>
</dbReference>
<evidence type="ECO:0000256" key="4">
    <source>
        <dbReference type="ARBA" id="ARBA00023134"/>
    </source>
</evidence>
<dbReference type="EMBL" id="QEQD01000002">
    <property type="protein sequence ID" value="RDF05305.1"/>
    <property type="molecule type" value="Genomic_DNA"/>
</dbReference>
<comment type="subcellular location">
    <subcellularLocation>
        <location evidence="1">Membrane</location>
    </subcellularLocation>
</comment>
<evidence type="ECO:0000256" key="5">
    <source>
        <dbReference type="ARBA" id="ARBA00023136"/>
    </source>
</evidence>
<dbReference type="AlphaFoldDB" id="A0A369ZJ87"/>
<dbReference type="InterPro" id="IPR027417">
    <property type="entry name" value="P-loop_NTPase"/>
</dbReference>
<keyword evidence="5" id="KW-0472">Membrane</keyword>